<dbReference type="Proteomes" id="UP000308886">
    <property type="component" value="Unassembled WGS sequence"/>
</dbReference>
<keyword evidence="2" id="KW-1185">Reference proteome</keyword>
<gene>
    <name evidence="1" type="ORF">E5358_01995</name>
</gene>
<proteinExistence type="predicted"/>
<reference evidence="1" key="1">
    <citation type="submission" date="2019-04" db="EMBL/GenBank/DDBJ databases">
        <title>Microbes associate with the intestines of laboratory mice.</title>
        <authorList>
            <person name="Navarre W."/>
            <person name="Wong E."/>
            <person name="Huang K."/>
            <person name="Tropini C."/>
            <person name="Ng K."/>
            <person name="Yu B."/>
        </authorList>
    </citation>
    <scope>NUCLEOTIDE SEQUENCE</scope>
    <source>
        <strain evidence="1">NM73_A23</strain>
    </source>
</reference>
<evidence type="ECO:0000313" key="2">
    <source>
        <dbReference type="Proteomes" id="UP000308886"/>
    </source>
</evidence>
<accession>A0AC61QTN7</accession>
<sequence length="173" mass="20046">MRNKFRILVIVLFVCICIESGSAQPTVRRLMELPPFERAVLIIKHYETLHRPEHWPTIGYGHVVQPGESYRKGVQLTERQADALLRKDLRKFCALYRSYGADSLLLACLSYNCGPAPVLGGKGYKKSRLLRRIEAGDRNILADYLSFCHYKGKHHSGIWRRRWIEYQLLCADL</sequence>
<evidence type="ECO:0000313" key="1">
    <source>
        <dbReference type="EMBL" id="TGX83965.1"/>
    </source>
</evidence>
<name>A0AC61QTN7_9BACT</name>
<organism evidence="1 2">
    <name type="scientific">Palleniella muris</name>
    <dbReference type="NCBI Taxonomy" id="3038145"/>
    <lineage>
        <taxon>Bacteria</taxon>
        <taxon>Pseudomonadati</taxon>
        <taxon>Bacteroidota</taxon>
        <taxon>Bacteroidia</taxon>
        <taxon>Bacteroidales</taxon>
        <taxon>Prevotellaceae</taxon>
        <taxon>Palleniella</taxon>
    </lineage>
</organism>
<comment type="caution">
    <text evidence="1">The sequence shown here is derived from an EMBL/GenBank/DDBJ whole genome shotgun (WGS) entry which is preliminary data.</text>
</comment>
<protein>
    <submittedName>
        <fullName evidence="1">Lysozyme</fullName>
    </submittedName>
</protein>
<dbReference type="EMBL" id="SRZC01000002">
    <property type="protein sequence ID" value="TGX83965.1"/>
    <property type="molecule type" value="Genomic_DNA"/>
</dbReference>